<evidence type="ECO:0008006" key="3">
    <source>
        <dbReference type="Google" id="ProtNLM"/>
    </source>
</evidence>
<keyword evidence="1" id="KW-0614">Plasmid</keyword>
<evidence type="ECO:0000313" key="2">
    <source>
        <dbReference type="Proteomes" id="UP000479114"/>
    </source>
</evidence>
<dbReference type="SUPFAM" id="SSF143100">
    <property type="entry name" value="TTHA1013/TTHA0281-like"/>
    <property type="match status" value="1"/>
</dbReference>
<dbReference type="Proteomes" id="UP000479114">
    <property type="component" value="Plasmid unnamed1"/>
</dbReference>
<reference evidence="1 2" key="1">
    <citation type="submission" date="2020-02" db="EMBL/GenBank/DDBJ databases">
        <title>Paenibacillus sp. nov., isolated from rhizosphere soil of tomato.</title>
        <authorList>
            <person name="Weon H.-Y."/>
            <person name="Lee S.A."/>
        </authorList>
    </citation>
    <scope>NUCLEOTIDE SEQUENCE [LARGE SCALE GENOMIC DNA]</scope>
    <source>
        <strain evidence="1 2">14171R-81</strain>
        <plasmid evidence="1 2">unnamed1</plasmid>
    </source>
</reference>
<gene>
    <name evidence="1" type="ORF">GZH47_31595</name>
</gene>
<protein>
    <recommendedName>
        <fullName evidence="3">Type II toxin-antitoxin system HicB family antitoxin</fullName>
    </recommendedName>
</protein>
<dbReference type="EMBL" id="CP048287">
    <property type="protein sequence ID" value="QHW35445.1"/>
    <property type="molecule type" value="Genomic_DNA"/>
</dbReference>
<dbReference type="RefSeq" id="WP_162645591.1">
    <property type="nucleotide sequence ID" value="NZ_CP048287.1"/>
</dbReference>
<geneLocation type="plasmid" evidence="1 2">
    <name>unnamed1</name>
</geneLocation>
<name>A0A6C0PAP3_9BACL</name>
<organism evidence="1 2">
    <name type="scientific">Paenibacillus rhizovicinus</name>
    <dbReference type="NCBI Taxonomy" id="2704463"/>
    <lineage>
        <taxon>Bacteria</taxon>
        <taxon>Bacillati</taxon>
        <taxon>Bacillota</taxon>
        <taxon>Bacilli</taxon>
        <taxon>Bacillales</taxon>
        <taxon>Paenibacillaceae</taxon>
        <taxon>Paenibacillus</taxon>
    </lineage>
</organism>
<dbReference type="AlphaFoldDB" id="A0A6C0PAP3"/>
<proteinExistence type="predicted"/>
<sequence>MQTAAENSNKVSITLLFEGNQHDSNYSVYIPELRLGVIGDTLEEARENAIDLAKMEQTRLRKTCKENEPIIERLEIDFE</sequence>
<dbReference type="KEGG" id="prz:GZH47_31595"/>
<evidence type="ECO:0000313" key="1">
    <source>
        <dbReference type="EMBL" id="QHW35445.1"/>
    </source>
</evidence>
<dbReference type="InterPro" id="IPR035069">
    <property type="entry name" value="TTHA1013/TTHA0281-like"/>
</dbReference>
<accession>A0A6C0PAP3</accession>
<keyword evidence="2" id="KW-1185">Reference proteome</keyword>